<protein>
    <submittedName>
        <fullName evidence="1">4507_t:CDS:1</fullName>
    </submittedName>
</protein>
<gene>
    <name evidence="1" type="ORF">DEBURN_LOCUS5313</name>
</gene>
<sequence>MVINVGGILRPYGSALWPMLGLECCSPLADVWIRVLWVNRYDSLHGS</sequence>
<accession>A0A9N9F6V8</accession>
<evidence type="ECO:0000313" key="2">
    <source>
        <dbReference type="Proteomes" id="UP000789706"/>
    </source>
</evidence>
<name>A0A9N9F6V8_9GLOM</name>
<dbReference type="EMBL" id="CAJVPK010000464">
    <property type="protein sequence ID" value="CAG8513804.1"/>
    <property type="molecule type" value="Genomic_DNA"/>
</dbReference>
<proteinExistence type="predicted"/>
<dbReference type="Proteomes" id="UP000789706">
    <property type="component" value="Unassembled WGS sequence"/>
</dbReference>
<evidence type="ECO:0000313" key="1">
    <source>
        <dbReference type="EMBL" id="CAG8513804.1"/>
    </source>
</evidence>
<comment type="caution">
    <text evidence="1">The sequence shown here is derived from an EMBL/GenBank/DDBJ whole genome shotgun (WGS) entry which is preliminary data.</text>
</comment>
<keyword evidence="2" id="KW-1185">Reference proteome</keyword>
<organism evidence="1 2">
    <name type="scientific">Diversispora eburnea</name>
    <dbReference type="NCBI Taxonomy" id="1213867"/>
    <lineage>
        <taxon>Eukaryota</taxon>
        <taxon>Fungi</taxon>
        <taxon>Fungi incertae sedis</taxon>
        <taxon>Mucoromycota</taxon>
        <taxon>Glomeromycotina</taxon>
        <taxon>Glomeromycetes</taxon>
        <taxon>Diversisporales</taxon>
        <taxon>Diversisporaceae</taxon>
        <taxon>Diversispora</taxon>
    </lineage>
</organism>
<dbReference type="AlphaFoldDB" id="A0A9N9F6V8"/>
<reference evidence="1" key="1">
    <citation type="submission" date="2021-06" db="EMBL/GenBank/DDBJ databases">
        <authorList>
            <person name="Kallberg Y."/>
            <person name="Tangrot J."/>
            <person name="Rosling A."/>
        </authorList>
    </citation>
    <scope>NUCLEOTIDE SEQUENCE</scope>
    <source>
        <strain evidence="1">AZ414A</strain>
    </source>
</reference>